<dbReference type="Proteomes" id="UP001232536">
    <property type="component" value="Unassembled WGS sequence"/>
</dbReference>
<dbReference type="EMBL" id="JAUQYP010000001">
    <property type="protein sequence ID" value="MDO8108015.1"/>
    <property type="molecule type" value="Genomic_DNA"/>
</dbReference>
<evidence type="ECO:0000313" key="1">
    <source>
        <dbReference type="EMBL" id="MDO8108015.1"/>
    </source>
</evidence>
<accession>A0ABT9DAV6</accession>
<name>A0ABT9DAV6_9CELL</name>
<proteinExistence type="predicted"/>
<evidence type="ECO:0000313" key="2">
    <source>
        <dbReference type="Proteomes" id="UP001232536"/>
    </source>
</evidence>
<protein>
    <submittedName>
        <fullName evidence="1">Thioredoxin family protein</fullName>
    </submittedName>
</protein>
<keyword evidence="2" id="KW-1185">Reference proteome</keyword>
<comment type="caution">
    <text evidence="1">The sequence shown here is derived from an EMBL/GenBank/DDBJ whole genome shotgun (WGS) entry which is preliminary data.</text>
</comment>
<organism evidence="1 2">
    <name type="scientific">Actinotalea lenta</name>
    <dbReference type="NCBI Taxonomy" id="3064654"/>
    <lineage>
        <taxon>Bacteria</taxon>
        <taxon>Bacillati</taxon>
        <taxon>Actinomycetota</taxon>
        <taxon>Actinomycetes</taxon>
        <taxon>Micrococcales</taxon>
        <taxon>Cellulomonadaceae</taxon>
        <taxon>Actinotalea</taxon>
    </lineage>
</organism>
<gene>
    <name evidence="1" type="ORF">Q6348_12490</name>
</gene>
<dbReference type="RefSeq" id="WP_304601605.1">
    <property type="nucleotide sequence ID" value="NZ_JAUQYP010000001.1"/>
</dbReference>
<reference evidence="1 2" key="1">
    <citation type="submission" date="2023-07" db="EMBL/GenBank/DDBJ databases">
        <title>Description of novel actinomycetes strains, isolated from tidal flat sediment.</title>
        <authorList>
            <person name="Lu C."/>
        </authorList>
    </citation>
    <scope>NUCLEOTIDE SEQUENCE [LARGE SCALE GENOMIC DNA]</scope>
    <source>
        <strain evidence="1 2">SYSU T00b441</strain>
    </source>
</reference>
<sequence>MRVQLLYIDACPSWRQADELLHVALRSVGAEVEVEHVLVQTVEQAEASDFHGSPTILVDGLDPFPHAAGAAGLSCRLYPTPQGLAGSPTVTQLVEALTRS</sequence>